<feature type="compositionally biased region" description="Basic and acidic residues" evidence="1">
    <location>
        <begin position="81"/>
        <end position="94"/>
    </location>
</feature>
<reference evidence="2" key="1">
    <citation type="journal article" date="2020" name="Stud. Mycol.">
        <title>101 Dothideomycetes genomes: a test case for predicting lifestyles and emergence of pathogens.</title>
        <authorList>
            <person name="Haridas S."/>
            <person name="Albert R."/>
            <person name="Binder M."/>
            <person name="Bloem J."/>
            <person name="Labutti K."/>
            <person name="Salamov A."/>
            <person name="Andreopoulos B."/>
            <person name="Baker S."/>
            <person name="Barry K."/>
            <person name="Bills G."/>
            <person name="Bluhm B."/>
            <person name="Cannon C."/>
            <person name="Castanera R."/>
            <person name="Culley D."/>
            <person name="Daum C."/>
            <person name="Ezra D."/>
            <person name="Gonzalez J."/>
            <person name="Henrissat B."/>
            <person name="Kuo A."/>
            <person name="Liang C."/>
            <person name="Lipzen A."/>
            <person name="Lutzoni F."/>
            <person name="Magnuson J."/>
            <person name="Mondo S."/>
            <person name="Nolan M."/>
            <person name="Ohm R."/>
            <person name="Pangilinan J."/>
            <person name="Park H.-J."/>
            <person name="Ramirez L."/>
            <person name="Alfaro M."/>
            <person name="Sun H."/>
            <person name="Tritt A."/>
            <person name="Yoshinaga Y."/>
            <person name="Zwiers L.-H."/>
            <person name="Turgeon B."/>
            <person name="Goodwin S."/>
            <person name="Spatafora J."/>
            <person name="Crous P."/>
            <person name="Grigoriev I."/>
        </authorList>
    </citation>
    <scope>NUCLEOTIDE SEQUENCE</scope>
    <source>
        <strain evidence="2">CBS 122681</strain>
    </source>
</reference>
<keyword evidence="3" id="KW-1185">Reference proteome</keyword>
<feature type="region of interest" description="Disordered" evidence="1">
    <location>
        <begin position="216"/>
        <end position="242"/>
    </location>
</feature>
<sequence length="390" mass="45558">MSEQEQDEWDPVKDVFGYERDNYVDLFKYFLMLEDEDSLTEWDGNSKSETAPQDGNEPQQAEKSLSKSAKKRTKKANAQMKKLEPDQQDSEGRGADTIAMETRKQLRERLSKPIKLQRESGWYAGPEDLERHYPALSDEEIDNLQEEISEVKNYLFCRILLSQASLLPVALQANSIEEFLSHNQVTQEHIRDICLKLERPPLQDVRDACADFIRAEEENPDDEDLGEQSDNDYASEDEEEERRKKYALVRGLKDGVPRKYQTKREKAAKKQREAMKQVMGGDDATGILDFPDVTDESDYRRKKMRIKICGRNMYNYPSEKALNRGGWYRFSIIAKDSDLYDAIQLCRNWNELFELNILCIYHYFPAEKWTRLSGDLMRQQLLQLGLFLIS</sequence>
<feature type="compositionally biased region" description="Acidic residues" evidence="1">
    <location>
        <begin position="218"/>
        <end position="240"/>
    </location>
</feature>
<gene>
    <name evidence="2" type="ORF">K491DRAFT_777340</name>
</gene>
<evidence type="ECO:0000313" key="3">
    <source>
        <dbReference type="Proteomes" id="UP000799324"/>
    </source>
</evidence>
<dbReference type="EMBL" id="MU004327">
    <property type="protein sequence ID" value="KAF2657234.1"/>
    <property type="molecule type" value="Genomic_DNA"/>
</dbReference>
<dbReference type="OrthoDB" id="3797324at2759"/>
<evidence type="ECO:0000313" key="2">
    <source>
        <dbReference type="EMBL" id="KAF2657234.1"/>
    </source>
</evidence>
<proteinExistence type="predicted"/>
<protein>
    <submittedName>
        <fullName evidence="2">Uncharacterized protein</fullName>
    </submittedName>
</protein>
<dbReference type="Proteomes" id="UP000799324">
    <property type="component" value="Unassembled WGS sequence"/>
</dbReference>
<dbReference type="AlphaFoldDB" id="A0A6A6TF23"/>
<evidence type="ECO:0000256" key="1">
    <source>
        <dbReference type="SAM" id="MobiDB-lite"/>
    </source>
</evidence>
<feature type="compositionally biased region" description="Polar residues" evidence="1">
    <location>
        <begin position="43"/>
        <end position="67"/>
    </location>
</feature>
<organism evidence="2 3">
    <name type="scientific">Lophiostoma macrostomum CBS 122681</name>
    <dbReference type="NCBI Taxonomy" id="1314788"/>
    <lineage>
        <taxon>Eukaryota</taxon>
        <taxon>Fungi</taxon>
        <taxon>Dikarya</taxon>
        <taxon>Ascomycota</taxon>
        <taxon>Pezizomycotina</taxon>
        <taxon>Dothideomycetes</taxon>
        <taxon>Pleosporomycetidae</taxon>
        <taxon>Pleosporales</taxon>
        <taxon>Lophiostomataceae</taxon>
        <taxon>Lophiostoma</taxon>
    </lineage>
</organism>
<name>A0A6A6TF23_9PLEO</name>
<accession>A0A6A6TF23</accession>
<feature type="region of interest" description="Disordered" evidence="1">
    <location>
        <begin position="41"/>
        <end position="95"/>
    </location>
</feature>